<dbReference type="PANTHER" id="PTHR38791">
    <property type="entry name" value="ZN(II)2CYS6 TRANSCRIPTION FACTOR (EUROFUNG)-RELATED-RELATED"/>
    <property type="match status" value="1"/>
</dbReference>
<evidence type="ECO:0000313" key="1">
    <source>
        <dbReference type="EMBL" id="KAF2106295.1"/>
    </source>
</evidence>
<name>A0A6A5YGY4_9PLEO</name>
<sequence>MRGFLELLVPLYNSTRTSSALHLATNAVALATCGNYPGRQDLLREAATTYGKALKKLNDDLKDPAVSKSDETVLAILLFSLYEVSSIITSARSSVIMTTDDTITAWANHIDGAVALTKIRGTDQFKNPRSHDVFRAVRTMMITSCVQRSKPVETFPGRYGWKVNEQSGDENAANRLTLICIDLPNIRARATALTTSPYAKDLEEEAHSVLGYAQLVDANLQDWYHTLPTDWQYRTVGMVSNVPEEVADSEHWIGPQHVYEDVHVASIINDYRVCRIFCNSVIVSCVNWLAMGKAGKQPTSSAYENALFVIQAMVDEISACVPFHMSYEMQPRAKELGQDKDAAEAFGGYSLVWPLYVASNLETIDQRQRDWLGGRLFVIGSRFGLSSAQVLVMARRHVLTCGPMFP</sequence>
<dbReference type="Pfam" id="PF11951">
    <property type="entry name" value="Fungal_trans_2"/>
    <property type="match status" value="1"/>
</dbReference>
<dbReference type="InterPro" id="IPR053175">
    <property type="entry name" value="DHMBA_Reg_Transcription_Factor"/>
</dbReference>
<reference evidence="1" key="1">
    <citation type="journal article" date="2020" name="Stud. Mycol.">
        <title>101 Dothideomycetes genomes: a test case for predicting lifestyles and emergence of pathogens.</title>
        <authorList>
            <person name="Haridas S."/>
            <person name="Albert R."/>
            <person name="Binder M."/>
            <person name="Bloem J."/>
            <person name="Labutti K."/>
            <person name="Salamov A."/>
            <person name="Andreopoulos B."/>
            <person name="Baker S."/>
            <person name="Barry K."/>
            <person name="Bills G."/>
            <person name="Bluhm B."/>
            <person name="Cannon C."/>
            <person name="Castanera R."/>
            <person name="Culley D."/>
            <person name="Daum C."/>
            <person name="Ezra D."/>
            <person name="Gonzalez J."/>
            <person name="Henrissat B."/>
            <person name="Kuo A."/>
            <person name="Liang C."/>
            <person name="Lipzen A."/>
            <person name="Lutzoni F."/>
            <person name="Magnuson J."/>
            <person name="Mondo S."/>
            <person name="Nolan M."/>
            <person name="Ohm R."/>
            <person name="Pangilinan J."/>
            <person name="Park H.-J."/>
            <person name="Ramirez L."/>
            <person name="Alfaro M."/>
            <person name="Sun H."/>
            <person name="Tritt A."/>
            <person name="Yoshinaga Y."/>
            <person name="Zwiers L.-H."/>
            <person name="Turgeon B."/>
            <person name="Goodwin S."/>
            <person name="Spatafora J."/>
            <person name="Crous P."/>
            <person name="Grigoriev I."/>
        </authorList>
    </citation>
    <scope>NUCLEOTIDE SEQUENCE</scope>
    <source>
        <strain evidence="1">CBS 627.86</strain>
    </source>
</reference>
<accession>A0A6A5YGY4</accession>
<organism evidence="1 2">
    <name type="scientific">Lophiotrema nucula</name>
    <dbReference type="NCBI Taxonomy" id="690887"/>
    <lineage>
        <taxon>Eukaryota</taxon>
        <taxon>Fungi</taxon>
        <taxon>Dikarya</taxon>
        <taxon>Ascomycota</taxon>
        <taxon>Pezizomycotina</taxon>
        <taxon>Dothideomycetes</taxon>
        <taxon>Pleosporomycetidae</taxon>
        <taxon>Pleosporales</taxon>
        <taxon>Lophiotremataceae</taxon>
        <taxon>Lophiotrema</taxon>
    </lineage>
</organism>
<dbReference type="PANTHER" id="PTHR38791:SF13">
    <property type="entry name" value="ZN(2)-C6 FUNGAL-TYPE DOMAIN-CONTAINING PROTEIN"/>
    <property type="match status" value="1"/>
</dbReference>
<dbReference type="EMBL" id="ML977364">
    <property type="protein sequence ID" value="KAF2106295.1"/>
    <property type="molecule type" value="Genomic_DNA"/>
</dbReference>
<keyword evidence="2" id="KW-1185">Reference proteome</keyword>
<evidence type="ECO:0000313" key="2">
    <source>
        <dbReference type="Proteomes" id="UP000799770"/>
    </source>
</evidence>
<proteinExistence type="predicted"/>
<dbReference type="AlphaFoldDB" id="A0A6A5YGY4"/>
<dbReference type="Proteomes" id="UP000799770">
    <property type="component" value="Unassembled WGS sequence"/>
</dbReference>
<dbReference type="OrthoDB" id="4491390at2759"/>
<gene>
    <name evidence="1" type="ORF">BDV96DRAFT_591248</name>
</gene>
<protein>
    <submittedName>
        <fullName evidence="1">Uncharacterized protein</fullName>
    </submittedName>
</protein>
<dbReference type="InterPro" id="IPR021858">
    <property type="entry name" value="Fun_TF"/>
</dbReference>